<keyword evidence="4 8" id="KW-1133">Transmembrane helix</keyword>
<dbReference type="PROSITE" id="PS51846">
    <property type="entry name" value="CNNM"/>
    <property type="match status" value="1"/>
</dbReference>
<keyword evidence="6 8" id="KW-0472">Membrane</keyword>
<evidence type="ECO:0000313" key="12">
    <source>
        <dbReference type="EMBL" id="AEB09590.1"/>
    </source>
</evidence>
<dbReference type="Pfam" id="PF01595">
    <property type="entry name" value="CNNM"/>
    <property type="match status" value="1"/>
</dbReference>
<evidence type="ECO:0000256" key="5">
    <source>
        <dbReference type="ARBA" id="ARBA00023122"/>
    </source>
</evidence>
<evidence type="ECO:0000259" key="11">
    <source>
        <dbReference type="PROSITE" id="PS51846"/>
    </source>
</evidence>
<dbReference type="InterPro" id="IPR016169">
    <property type="entry name" value="FAD-bd_PCMH_sub2"/>
</dbReference>
<sequence length="417" mass="46788">MIILLYVTIFLLLLFLEGFFTSSEIALVSANHRQLQHLAENGQRQAILAQKLLRAPERLFATTLLGSNLAETANTVLVSALLIDIYGRTGEAAAMLTLPPIILLFAEILPKSIARLRPTRMAQKVSFFVWLASILLAPITWFFASFSRLVLLLTGARSTSLAPFVTREELKMVVKASGAEVDLDTEERTIIHRILYFSQTTVKEVMIPLIEVLAIPETYLISQALEEFRRGRFSRLPVYRHRIDNIIGILHSFDLLGAENPAFGIKKLIRPARFVPVTKRADRLLVEMQQEGIHLVIVVDEYGGAVGIVALEDLLEEVVGDIADEFDQEISPFQKLRDGAYLINARMEIEAVNENLGLNLPLGNYHTLGGFLIKQVGDIPRTGERIRYRNLLFIIRLADLRAIKEVEVHVEASKTAN</sequence>
<evidence type="ECO:0008006" key="14">
    <source>
        <dbReference type="Google" id="ProtNLM"/>
    </source>
</evidence>
<feature type="domain" description="CNNM transmembrane" evidence="11">
    <location>
        <begin position="1"/>
        <end position="187"/>
    </location>
</feature>
<evidence type="ECO:0000256" key="6">
    <source>
        <dbReference type="ARBA" id="ARBA00023136"/>
    </source>
</evidence>
<dbReference type="EMBL" id="CP002629">
    <property type="protein sequence ID" value="AEB09590.1"/>
    <property type="molecule type" value="Genomic_DNA"/>
</dbReference>
<organism evidence="12 13">
    <name type="scientific">Desulfobacca acetoxidans (strain ATCC 700848 / DSM 11109 / ASRB2)</name>
    <dbReference type="NCBI Taxonomy" id="880072"/>
    <lineage>
        <taxon>Bacteria</taxon>
        <taxon>Pseudomonadati</taxon>
        <taxon>Thermodesulfobacteriota</taxon>
        <taxon>Desulfobaccia</taxon>
        <taxon>Desulfobaccales</taxon>
        <taxon>Desulfobaccaceae</taxon>
        <taxon>Desulfobacca</taxon>
    </lineage>
</organism>
<dbReference type="RefSeq" id="WP_013706700.1">
    <property type="nucleotide sequence ID" value="NC_015388.1"/>
</dbReference>
<keyword evidence="13" id="KW-1185">Reference proteome</keyword>
<dbReference type="InterPro" id="IPR005170">
    <property type="entry name" value="Transptr-assoc_dom"/>
</dbReference>
<name>F2ND16_DESAR</name>
<dbReference type="STRING" id="880072.Desac_1750"/>
<dbReference type="InterPro" id="IPR002550">
    <property type="entry name" value="CNNM"/>
</dbReference>
<dbReference type="PROSITE" id="PS51371">
    <property type="entry name" value="CBS"/>
    <property type="match status" value="2"/>
</dbReference>
<protein>
    <recommendedName>
        <fullName evidence="14">HlyC/CorC family transporter</fullName>
    </recommendedName>
</protein>
<dbReference type="Gene3D" id="3.10.580.10">
    <property type="entry name" value="CBS-domain"/>
    <property type="match status" value="1"/>
</dbReference>
<evidence type="ECO:0000256" key="4">
    <source>
        <dbReference type="ARBA" id="ARBA00022989"/>
    </source>
</evidence>
<gene>
    <name evidence="12" type="ordered locus">Desac_1750</name>
</gene>
<dbReference type="InterPro" id="IPR046342">
    <property type="entry name" value="CBS_dom_sf"/>
</dbReference>
<feature type="transmembrane region" description="Helical" evidence="9">
    <location>
        <begin position="125"/>
        <end position="144"/>
    </location>
</feature>
<evidence type="ECO:0000256" key="9">
    <source>
        <dbReference type="SAM" id="Phobius"/>
    </source>
</evidence>
<dbReference type="GO" id="GO:0005886">
    <property type="term" value="C:plasma membrane"/>
    <property type="evidence" value="ECO:0007669"/>
    <property type="project" value="TreeGrafter"/>
</dbReference>
<evidence type="ECO:0000256" key="3">
    <source>
        <dbReference type="ARBA" id="ARBA00022737"/>
    </source>
</evidence>
<dbReference type="eggNOG" id="COG1253">
    <property type="taxonomic scope" value="Bacteria"/>
</dbReference>
<reference evidence="12 13" key="1">
    <citation type="journal article" date="2011" name="Stand. Genomic Sci.">
        <title>Complete genome sequence of the acetate-degrading sulfate reducer Desulfobacca acetoxidans type strain (ASRB2).</title>
        <authorList>
            <person name="Goker M."/>
            <person name="Teshima H."/>
            <person name="Lapidus A."/>
            <person name="Nolan M."/>
            <person name="Lucas S."/>
            <person name="Hammon N."/>
            <person name="Deshpande S."/>
            <person name="Cheng J.F."/>
            <person name="Tapia R."/>
            <person name="Han C."/>
            <person name="Goodwin L."/>
            <person name="Pitluck S."/>
            <person name="Huntemann M."/>
            <person name="Liolios K."/>
            <person name="Ivanova N."/>
            <person name="Pagani I."/>
            <person name="Mavromatis K."/>
            <person name="Ovchinikova G."/>
            <person name="Pati A."/>
            <person name="Chen A."/>
            <person name="Palaniappan K."/>
            <person name="Land M."/>
            <person name="Hauser L."/>
            <person name="Brambilla E.M."/>
            <person name="Rohde M."/>
            <person name="Spring S."/>
            <person name="Detter J.C."/>
            <person name="Woyke T."/>
            <person name="Bristow J."/>
            <person name="Eisen J.A."/>
            <person name="Markowitz V."/>
            <person name="Hugenholtz P."/>
            <person name="Kyrpides N.C."/>
            <person name="Klenk H.P."/>
        </authorList>
    </citation>
    <scope>NUCLEOTIDE SEQUENCE [LARGE SCALE GENOMIC DNA]</scope>
    <source>
        <strain evidence="13">ATCC 700848 / DSM 11109 / ASRB2</strain>
    </source>
</reference>
<feature type="domain" description="CBS" evidence="10">
    <location>
        <begin position="269"/>
        <end position="325"/>
    </location>
</feature>
<keyword evidence="3" id="KW-0677">Repeat</keyword>
<dbReference type="CDD" id="cd04590">
    <property type="entry name" value="CBS_pair_CorC_HlyC_assoc"/>
    <property type="match status" value="1"/>
</dbReference>
<dbReference type="Pfam" id="PF00571">
    <property type="entry name" value="CBS"/>
    <property type="match status" value="2"/>
</dbReference>
<keyword evidence="2 8" id="KW-0812">Transmembrane</keyword>
<reference evidence="13" key="2">
    <citation type="submission" date="2011-03" db="EMBL/GenBank/DDBJ databases">
        <title>The complete genome of Desulfobacca acetoxidans DSM 11109.</title>
        <authorList>
            <consortium name="US DOE Joint Genome Institute (JGI-PGF)"/>
            <person name="Lucas S."/>
            <person name="Copeland A."/>
            <person name="Lapidus A."/>
            <person name="Bruce D."/>
            <person name="Goodwin L."/>
            <person name="Pitluck S."/>
            <person name="Peters L."/>
            <person name="Kyrpides N."/>
            <person name="Mavromatis K."/>
            <person name="Ivanova N."/>
            <person name="Ovchinnikova G."/>
            <person name="Teshima H."/>
            <person name="Detter J.C."/>
            <person name="Han C."/>
            <person name="Land M."/>
            <person name="Hauser L."/>
            <person name="Markowitz V."/>
            <person name="Cheng J.-F."/>
            <person name="Hugenholtz P."/>
            <person name="Woyke T."/>
            <person name="Wu D."/>
            <person name="Spring S."/>
            <person name="Schueler E."/>
            <person name="Brambilla E."/>
            <person name="Klenk H.-P."/>
            <person name="Eisen J.A."/>
        </authorList>
    </citation>
    <scope>NUCLEOTIDE SEQUENCE [LARGE SCALE GENOMIC DNA]</scope>
    <source>
        <strain evidence="13">ATCC 700848 / DSM 11109 / ASRB2</strain>
    </source>
</reference>
<dbReference type="InterPro" id="IPR000644">
    <property type="entry name" value="CBS_dom"/>
</dbReference>
<dbReference type="HOGENOM" id="CLU_015237_4_1_7"/>
<dbReference type="SMART" id="SM00116">
    <property type="entry name" value="CBS"/>
    <property type="match status" value="2"/>
</dbReference>
<feature type="transmembrane region" description="Helical" evidence="9">
    <location>
        <begin position="92"/>
        <end position="113"/>
    </location>
</feature>
<evidence type="ECO:0000313" key="13">
    <source>
        <dbReference type="Proteomes" id="UP000000483"/>
    </source>
</evidence>
<dbReference type="OrthoDB" id="9798188at2"/>
<keyword evidence="5 7" id="KW-0129">CBS domain</keyword>
<evidence type="ECO:0000256" key="8">
    <source>
        <dbReference type="PROSITE-ProRule" id="PRU01193"/>
    </source>
</evidence>
<proteinExistence type="predicted"/>
<dbReference type="PANTHER" id="PTHR22777">
    <property type="entry name" value="HEMOLYSIN-RELATED"/>
    <property type="match status" value="1"/>
</dbReference>
<dbReference type="AlphaFoldDB" id="F2ND16"/>
<evidence type="ECO:0000259" key="10">
    <source>
        <dbReference type="PROSITE" id="PS51371"/>
    </source>
</evidence>
<dbReference type="SMART" id="SM01091">
    <property type="entry name" value="CorC_HlyC"/>
    <property type="match status" value="1"/>
</dbReference>
<dbReference type="Gene3D" id="3.30.465.10">
    <property type="match status" value="1"/>
</dbReference>
<accession>F2ND16</accession>
<evidence type="ECO:0000256" key="2">
    <source>
        <dbReference type="ARBA" id="ARBA00022692"/>
    </source>
</evidence>
<comment type="subcellular location">
    <subcellularLocation>
        <location evidence="1">Membrane</location>
        <topology evidence="1">Multi-pass membrane protein</topology>
    </subcellularLocation>
</comment>
<dbReference type="FunFam" id="3.10.580.10:FF:000002">
    <property type="entry name" value="Magnesium/cobalt efflux protein CorC"/>
    <property type="match status" value="1"/>
</dbReference>
<dbReference type="KEGG" id="dao:Desac_1750"/>
<dbReference type="PANTHER" id="PTHR22777:SF17">
    <property type="entry name" value="UPF0053 PROTEIN SLL0260"/>
    <property type="match status" value="1"/>
</dbReference>
<dbReference type="Proteomes" id="UP000000483">
    <property type="component" value="Chromosome"/>
</dbReference>
<feature type="domain" description="CBS" evidence="10">
    <location>
        <begin position="206"/>
        <end position="268"/>
    </location>
</feature>
<dbReference type="Pfam" id="PF03471">
    <property type="entry name" value="CorC_HlyC"/>
    <property type="match status" value="1"/>
</dbReference>
<dbReference type="InterPro" id="IPR036318">
    <property type="entry name" value="FAD-bd_PCMH-like_sf"/>
</dbReference>
<dbReference type="InterPro" id="IPR044751">
    <property type="entry name" value="Ion_transp-like_CBS"/>
</dbReference>
<evidence type="ECO:0000256" key="1">
    <source>
        <dbReference type="ARBA" id="ARBA00004141"/>
    </source>
</evidence>
<dbReference type="SUPFAM" id="SSF56176">
    <property type="entry name" value="FAD-binding/transporter-associated domain-like"/>
    <property type="match status" value="1"/>
</dbReference>
<evidence type="ECO:0000256" key="7">
    <source>
        <dbReference type="PROSITE-ProRule" id="PRU00703"/>
    </source>
</evidence>
<dbReference type="GO" id="GO:0050660">
    <property type="term" value="F:flavin adenine dinucleotide binding"/>
    <property type="evidence" value="ECO:0007669"/>
    <property type="project" value="InterPro"/>
</dbReference>
<dbReference type="SUPFAM" id="SSF54631">
    <property type="entry name" value="CBS-domain pair"/>
    <property type="match status" value="1"/>
</dbReference>